<dbReference type="PROSITE" id="PS50112">
    <property type="entry name" value="PAS"/>
    <property type="match status" value="1"/>
</dbReference>
<dbReference type="Pfam" id="PF00072">
    <property type="entry name" value="Response_reg"/>
    <property type="match status" value="1"/>
</dbReference>
<reference evidence="14 15" key="1">
    <citation type="journal article" date="2019" name="Front. Microbiol.">
        <title>Genomic Features for Desiccation Tolerance and Sugar Biosynthesis in the Extremophile Gloeocapsopsis sp. UTEX B3054.</title>
        <authorList>
            <person name="Urrejola C."/>
            <person name="Alcorta J."/>
            <person name="Salas L."/>
            <person name="Vasquez M."/>
            <person name="Polz M.F."/>
            <person name="Vicuna R."/>
            <person name="Diez B."/>
        </authorList>
    </citation>
    <scope>NUCLEOTIDE SEQUENCE [LARGE SCALE GENOMIC DNA]</scope>
    <source>
        <strain evidence="14 15">1H9</strain>
    </source>
</reference>
<feature type="domain" description="Histidine kinase" evidence="11">
    <location>
        <begin position="358"/>
        <end position="576"/>
    </location>
</feature>
<evidence type="ECO:0000256" key="3">
    <source>
        <dbReference type="ARBA" id="ARBA00022553"/>
    </source>
</evidence>
<dbReference type="AlphaFoldDB" id="A0A6N8G1N3"/>
<evidence type="ECO:0000313" key="15">
    <source>
        <dbReference type="Proteomes" id="UP000441797"/>
    </source>
</evidence>
<dbReference type="SMART" id="SM00091">
    <property type="entry name" value="PAS"/>
    <property type="match status" value="1"/>
</dbReference>
<keyword evidence="8" id="KW-0902">Two-component regulatory system</keyword>
<sequence length="1145" mass="127566">MMHETKMATSNSVNQVFRDGEMASRINAFDWSQTSLGAIESWSQSLKSLVKTLLASRYPMVLTWGPNFTQFYNDAYSQLIGDKHPSALGIDIRVTLAESWDTLGPMIEQVMLTGIANWTPALLLVMQRSGYREESYFSVSHAPAEDDSGQIVGMLAVCSEVTQQILGERRLRLLRDLSSKAGGVQSVETICQDVMVTFTQFLIDVPFALLYLREPDGKTLRLYRAVGLQIGEAVSPQSVELGAGSNDIWSLDKAALGKTIWVEAVDRHITVLGGLLNEPVQSALVLPIASSGQKAPLGVLVAGVSPNRALDEGYRSFYELLAGQVSVLIRNAQVHEEERQRAEALAELDRAKTTFFNNVSHEFRTPLTLMLSPTEEALADVNDPLSPRQQERIKVVHRNSQRLLKLVNTLLDFSRIEADRIQANYEPTDLSSYTAELASVFRSMIESAGMSFIVDCTLLPDPVYVDREMWEKIVFNLLSNAFKFTLTGEIAIAIRPKENTVELTVRDTGTGIPAAELPRLFERFYRVKGARGRSYEGSGIGLSLVQELVKLHGGTIGVTSEVGQGTTFTVTIPTGTAHLPTEQIGAASTLASTAINASAFVEEALRWLPAEGESVEFSVLNSELEENSLTQNSKLKTQNSQTARILLADDNADMRDYVKRLLSNSDERGGVHCYEVKAVTDGAAALAAAQQFSPDLVLTDVMMPGLDGFELLRALRADPHTREIPIILLSARAGEESRVEGLEAGADDYLTKPFSARELLAHVDANLRLGQLRREAMQRRVRNILESITDGFIALDREWHYIYVNQKAETLLQRRQIDLLGKTIWEEFPDVIGSPLETSVRQAVAEQVTVDLELFYAPFNTWFEVHCYPLSEGLSIYFRDISERQAALRERKQAEEALQQLNETLEQRVQERTVELQEANQELEAFTYSVSHDLRAPLRSIQGLARIFLKDYVKQLDEKGQNYAQRINTAAARLDTLIQDLLVYSRLSRAEIHLQPLNLTTVVEESLVQLETVIQEQQAQITVQNPLPVVLGHRATLVQTISNLLSNAIKFIEADVQPQITVWAEQQEGWVRLWIEDKGIGIAPQHQQRIFQIFERLHGVEVYPGTGVGLAIAHKGIERMGGQIGVESQVGQGSRFWIELQEGQT</sequence>
<organism evidence="14 15">
    <name type="scientific">Gloeocapsopsis dulcis AAB1 = 1H9</name>
    <dbReference type="NCBI Taxonomy" id="1433147"/>
    <lineage>
        <taxon>Bacteria</taxon>
        <taxon>Bacillati</taxon>
        <taxon>Cyanobacteriota</taxon>
        <taxon>Cyanophyceae</taxon>
        <taxon>Oscillatoriophycideae</taxon>
        <taxon>Chroococcales</taxon>
        <taxon>Chroococcaceae</taxon>
        <taxon>Gloeocapsopsis</taxon>
        <taxon>Gloeocapsopsis dulcis</taxon>
    </lineage>
</organism>
<dbReference type="CDD" id="cd16922">
    <property type="entry name" value="HATPase_EvgS-ArcB-TorS-like"/>
    <property type="match status" value="1"/>
</dbReference>
<feature type="domain" description="PAS" evidence="13">
    <location>
        <begin position="777"/>
        <end position="828"/>
    </location>
</feature>
<keyword evidence="15" id="KW-1185">Reference proteome</keyword>
<evidence type="ECO:0000256" key="10">
    <source>
        <dbReference type="SAM" id="Coils"/>
    </source>
</evidence>
<dbReference type="GO" id="GO:0000155">
    <property type="term" value="F:phosphorelay sensor kinase activity"/>
    <property type="evidence" value="ECO:0007669"/>
    <property type="project" value="InterPro"/>
</dbReference>
<gene>
    <name evidence="14" type="ORF">BWI75_18560</name>
</gene>
<dbReference type="InterPro" id="IPR005467">
    <property type="entry name" value="His_kinase_dom"/>
</dbReference>
<evidence type="ECO:0000259" key="13">
    <source>
        <dbReference type="PROSITE" id="PS50112"/>
    </source>
</evidence>
<dbReference type="Pfam" id="PF02518">
    <property type="entry name" value="HATPase_c"/>
    <property type="match status" value="2"/>
</dbReference>
<dbReference type="Gene3D" id="3.30.565.10">
    <property type="entry name" value="Histidine kinase-like ATPase, C-terminal domain"/>
    <property type="match status" value="2"/>
</dbReference>
<dbReference type="FunFam" id="1.10.287.130:FF:000045">
    <property type="entry name" value="Two-component system sensor histidine kinase/response regulator"/>
    <property type="match status" value="1"/>
</dbReference>
<dbReference type="SUPFAM" id="SSF52172">
    <property type="entry name" value="CheY-like"/>
    <property type="match status" value="1"/>
</dbReference>
<comment type="caution">
    <text evidence="14">The sequence shown here is derived from an EMBL/GenBank/DDBJ whole genome shotgun (WGS) entry which is preliminary data.</text>
</comment>
<dbReference type="InterPro" id="IPR001789">
    <property type="entry name" value="Sig_transdc_resp-reg_receiver"/>
</dbReference>
<dbReference type="InterPro" id="IPR003018">
    <property type="entry name" value="GAF"/>
</dbReference>
<protein>
    <recommendedName>
        <fullName evidence="2">histidine kinase</fullName>
        <ecNumber evidence="2">2.7.13.3</ecNumber>
    </recommendedName>
</protein>
<evidence type="ECO:0000256" key="2">
    <source>
        <dbReference type="ARBA" id="ARBA00012438"/>
    </source>
</evidence>
<evidence type="ECO:0000259" key="11">
    <source>
        <dbReference type="PROSITE" id="PS50109"/>
    </source>
</evidence>
<dbReference type="Gene3D" id="3.30.450.20">
    <property type="entry name" value="PAS domain"/>
    <property type="match status" value="2"/>
</dbReference>
<comment type="catalytic activity">
    <reaction evidence="1">
        <text>ATP + protein L-histidine = ADP + protein N-phospho-L-histidine.</text>
        <dbReference type="EC" id="2.7.13.3"/>
    </reaction>
</comment>
<dbReference type="InterPro" id="IPR036097">
    <property type="entry name" value="HisK_dim/P_sf"/>
</dbReference>
<dbReference type="InterPro" id="IPR004358">
    <property type="entry name" value="Sig_transdc_His_kin-like_C"/>
</dbReference>
<evidence type="ECO:0000259" key="12">
    <source>
        <dbReference type="PROSITE" id="PS50110"/>
    </source>
</evidence>
<feature type="domain" description="Histidine kinase" evidence="11">
    <location>
        <begin position="929"/>
        <end position="1144"/>
    </location>
</feature>
<keyword evidence="5" id="KW-0547">Nucleotide-binding</keyword>
<feature type="coiled-coil region" evidence="10">
    <location>
        <begin position="325"/>
        <end position="354"/>
    </location>
</feature>
<evidence type="ECO:0000256" key="6">
    <source>
        <dbReference type="ARBA" id="ARBA00022777"/>
    </source>
</evidence>
<proteinExistence type="predicted"/>
<dbReference type="SUPFAM" id="SSF55874">
    <property type="entry name" value="ATPase domain of HSP90 chaperone/DNA topoisomerase II/histidine kinase"/>
    <property type="match status" value="2"/>
</dbReference>
<dbReference type="SUPFAM" id="SSF55781">
    <property type="entry name" value="GAF domain-like"/>
    <property type="match status" value="1"/>
</dbReference>
<dbReference type="SMART" id="SM00387">
    <property type="entry name" value="HATPase_c"/>
    <property type="match status" value="2"/>
</dbReference>
<dbReference type="FunFam" id="3.30.565.10:FF:000037">
    <property type="entry name" value="Hybrid sensor histidine kinase/response regulator"/>
    <property type="match status" value="1"/>
</dbReference>
<dbReference type="CDD" id="cd17574">
    <property type="entry name" value="REC_OmpR"/>
    <property type="match status" value="1"/>
</dbReference>
<evidence type="ECO:0000256" key="7">
    <source>
        <dbReference type="ARBA" id="ARBA00022840"/>
    </source>
</evidence>
<evidence type="ECO:0000313" key="14">
    <source>
        <dbReference type="EMBL" id="MUL38277.1"/>
    </source>
</evidence>
<dbReference type="PROSITE" id="PS50110">
    <property type="entry name" value="RESPONSE_REGULATORY"/>
    <property type="match status" value="1"/>
</dbReference>
<dbReference type="Pfam" id="PF08448">
    <property type="entry name" value="PAS_4"/>
    <property type="match status" value="1"/>
</dbReference>
<evidence type="ECO:0000256" key="4">
    <source>
        <dbReference type="ARBA" id="ARBA00022679"/>
    </source>
</evidence>
<dbReference type="SMART" id="SM00448">
    <property type="entry name" value="REC"/>
    <property type="match status" value="1"/>
</dbReference>
<evidence type="ECO:0000256" key="5">
    <source>
        <dbReference type="ARBA" id="ARBA00022741"/>
    </source>
</evidence>
<evidence type="ECO:0000256" key="8">
    <source>
        <dbReference type="ARBA" id="ARBA00023012"/>
    </source>
</evidence>
<dbReference type="Proteomes" id="UP000441797">
    <property type="component" value="Unassembled WGS sequence"/>
</dbReference>
<evidence type="ECO:0000256" key="9">
    <source>
        <dbReference type="PROSITE-ProRule" id="PRU00169"/>
    </source>
</evidence>
<dbReference type="InterPro" id="IPR035965">
    <property type="entry name" value="PAS-like_dom_sf"/>
</dbReference>
<dbReference type="InterPro" id="IPR003594">
    <property type="entry name" value="HATPase_dom"/>
</dbReference>
<dbReference type="PANTHER" id="PTHR43547">
    <property type="entry name" value="TWO-COMPONENT HISTIDINE KINASE"/>
    <property type="match status" value="1"/>
</dbReference>
<dbReference type="SUPFAM" id="SSF55785">
    <property type="entry name" value="PYP-like sensor domain (PAS domain)"/>
    <property type="match status" value="1"/>
</dbReference>
<feature type="modified residue" description="4-aspartylphosphate" evidence="9">
    <location>
        <position position="700"/>
    </location>
</feature>
<dbReference type="PROSITE" id="PS50109">
    <property type="entry name" value="HIS_KIN"/>
    <property type="match status" value="2"/>
</dbReference>
<dbReference type="FunFam" id="1.10.287.130:FF:000070">
    <property type="entry name" value="Histidine kinase sensor protein"/>
    <property type="match status" value="1"/>
</dbReference>
<dbReference type="InterPro" id="IPR036890">
    <property type="entry name" value="HATPase_C_sf"/>
</dbReference>
<dbReference type="InterPro" id="IPR000014">
    <property type="entry name" value="PAS"/>
</dbReference>
<dbReference type="PRINTS" id="PR00344">
    <property type="entry name" value="BCTRLSENSOR"/>
</dbReference>
<dbReference type="CDD" id="cd00130">
    <property type="entry name" value="PAS"/>
    <property type="match status" value="1"/>
</dbReference>
<dbReference type="SUPFAM" id="SSF47384">
    <property type="entry name" value="Homodimeric domain of signal transducing histidine kinase"/>
    <property type="match status" value="2"/>
</dbReference>
<evidence type="ECO:0000256" key="1">
    <source>
        <dbReference type="ARBA" id="ARBA00000085"/>
    </source>
</evidence>
<dbReference type="Pfam" id="PF13185">
    <property type="entry name" value="GAF_2"/>
    <property type="match status" value="1"/>
</dbReference>
<dbReference type="Pfam" id="PF00512">
    <property type="entry name" value="HisKA"/>
    <property type="match status" value="2"/>
</dbReference>
<feature type="domain" description="Response regulatory" evidence="12">
    <location>
        <begin position="644"/>
        <end position="767"/>
    </location>
</feature>
<dbReference type="Gene3D" id="3.30.450.40">
    <property type="match status" value="1"/>
</dbReference>
<dbReference type="EMBL" id="NAPY01000035">
    <property type="protein sequence ID" value="MUL38277.1"/>
    <property type="molecule type" value="Genomic_DNA"/>
</dbReference>
<keyword evidence="3 9" id="KW-0597">Phosphoprotein</keyword>
<dbReference type="Gene3D" id="1.10.287.130">
    <property type="match status" value="2"/>
</dbReference>
<dbReference type="PANTHER" id="PTHR43547:SF2">
    <property type="entry name" value="HYBRID SIGNAL TRANSDUCTION HISTIDINE KINASE C"/>
    <property type="match status" value="1"/>
</dbReference>
<dbReference type="Gene3D" id="3.40.50.2300">
    <property type="match status" value="1"/>
</dbReference>
<dbReference type="EC" id="2.7.13.3" evidence="2"/>
<keyword evidence="10" id="KW-0175">Coiled coil</keyword>
<keyword evidence="7" id="KW-0067">ATP-binding</keyword>
<dbReference type="CDD" id="cd00082">
    <property type="entry name" value="HisKA"/>
    <property type="match status" value="2"/>
</dbReference>
<dbReference type="RefSeq" id="WP_105217971.1">
    <property type="nucleotide sequence ID" value="NZ_CAWNSU010000061.1"/>
</dbReference>
<dbReference type="GO" id="GO:0005524">
    <property type="term" value="F:ATP binding"/>
    <property type="evidence" value="ECO:0007669"/>
    <property type="project" value="UniProtKB-KW"/>
</dbReference>
<dbReference type="InterPro" id="IPR011006">
    <property type="entry name" value="CheY-like_superfamily"/>
</dbReference>
<feature type="coiled-coil region" evidence="10">
    <location>
        <begin position="884"/>
        <end position="922"/>
    </location>
</feature>
<keyword evidence="4" id="KW-0808">Transferase</keyword>
<dbReference type="InterPro" id="IPR029016">
    <property type="entry name" value="GAF-like_dom_sf"/>
</dbReference>
<dbReference type="InterPro" id="IPR003661">
    <property type="entry name" value="HisK_dim/P_dom"/>
</dbReference>
<keyword evidence="6" id="KW-0418">Kinase</keyword>
<dbReference type="SMART" id="SM00388">
    <property type="entry name" value="HisKA"/>
    <property type="match status" value="2"/>
</dbReference>
<accession>A0A6N8G1N3</accession>
<name>A0A6N8G1N3_9CHRO</name>
<dbReference type="InterPro" id="IPR013656">
    <property type="entry name" value="PAS_4"/>
</dbReference>